<dbReference type="Proteomes" id="UP000029558">
    <property type="component" value="Chromosome"/>
</dbReference>
<keyword evidence="5 6" id="KW-0472">Membrane</keyword>
<organism evidence="8 9">
    <name type="scientific">Piscirickettsia salmonis</name>
    <dbReference type="NCBI Taxonomy" id="1238"/>
    <lineage>
        <taxon>Bacteria</taxon>
        <taxon>Pseudomonadati</taxon>
        <taxon>Pseudomonadota</taxon>
        <taxon>Gammaproteobacteria</taxon>
        <taxon>Thiotrichales</taxon>
        <taxon>Piscirickettsiaceae</taxon>
        <taxon>Piscirickettsia</taxon>
    </lineage>
</organism>
<comment type="subcellular location">
    <subcellularLocation>
        <location evidence="1 6">Cell membrane</location>
        <topology evidence="1 6">Multi-pass membrane protein</topology>
    </subcellularLocation>
</comment>
<proteinExistence type="inferred from homology"/>
<evidence type="ECO:0000256" key="2">
    <source>
        <dbReference type="ARBA" id="ARBA00022475"/>
    </source>
</evidence>
<evidence type="ECO:0000256" key="4">
    <source>
        <dbReference type="ARBA" id="ARBA00022989"/>
    </source>
</evidence>
<feature type="transmembrane region" description="Helical" evidence="6">
    <location>
        <begin position="135"/>
        <end position="155"/>
    </location>
</feature>
<keyword evidence="4 6" id="KW-1133">Transmembrane helix</keyword>
<evidence type="ECO:0000256" key="3">
    <source>
        <dbReference type="ARBA" id="ARBA00022692"/>
    </source>
</evidence>
<sequence>MKRFIPLFIIIVTIIIFFSLGLQKYLSFSTLQEHNQSLQQFTHNHLILAILMFCLLYIISVTLSIPGATLLTITAGLLFGSILGTICVIISATIGASLLFLAVRTSFGELLHTKAGPRIKQLEAGFQKNNFNYLLTLRLIPIFPFWLLNIAPALLKMPLKPYILATLLGIIPGSFVYVSLGNGLEHLLSLGKTPNFSIIFQPKILIPLIGLAILALLPIFYREIKHRQNKS</sequence>
<dbReference type="EMBL" id="CP012508">
    <property type="protein sequence ID" value="ALB21237.1"/>
    <property type="molecule type" value="Genomic_DNA"/>
</dbReference>
<evidence type="ECO:0000256" key="1">
    <source>
        <dbReference type="ARBA" id="ARBA00004651"/>
    </source>
</evidence>
<dbReference type="Pfam" id="PF09335">
    <property type="entry name" value="VTT_dom"/>
    <property type="match status" value="1"/>
</dbReference>
<dbReference type="RefSeq" id="WP_017376735.1">
    <property type="nucleotide sequence ID" value="NZ_CP012508.1"/>
</dbReference>
<feature type="transmembrane region" description="Helical" evidence="6">
    <location>
        <begin position="46"/>
        <end position="65"/>
    </location>
</feature>
<dbReference type="PANTHER" id="PTHR12677">
    <property type="entry name" value="GOLGI APPARATUS MEMBRANE PROTEIN TVP38-RELATED"/>
    <property type="match status" value="1"/>
</dbReference>
<feature type="transmembrane region" description="Helical" evidence="6">
    <location>
        <begin position="204"/>
        <end position="221"/>
    </location>
</feature>
<evidence type="ECO:0000259" key="7">
    <source>
        <dbReference type="Pfam" id="PF09335"/>
    </source>
</evidence>
<reference evidence="8 9" key="1">
    <citation type="journal article" date="2014" name="Genome Announc.">
        <title>Comparative Genome Analysis of Two Isolates of the Fish Pathogen Piscirickettsia salmonis from Different Hosts Reveals Major Differences in Virulence-Associated Secretion Systems.</title>
        <authorList>
            <person name="Bohle H."/>
            <person name="Henriquez P."/>
            <person name="Grothusen H."/>
            <person name="Navas E."/>
            <person name="Sandoval A."/>
            <person name="Bustamante F."/>
            <person name="Bustos P."/>
            <person name="Mancilla M."/>
        </authorList>
    </citation>
    <scope>NUCLEOTIDE SEQUENCE [LARGE SCALE GENOMIC DNA]</scope>
    <source>
        <strain evidence="9">B1-32597</strain>
    </source>
</reference>
<keyword evidence="3 6" id="KW-0812">Transmembrane</keyword>
<name>A0A1L6TFS5_PISSA</name>
<evidence type="ECO:0000313" key="8">
    <source>
        <dbReference type="EMBL" id="ALB21237.1"/>
    </source>
</evidence>
<dbReference type="AlphaFoldDB" id="A0A1L6TFS5"/>
<comment type="similarity">
    <text evidence="6">Belongs to the TVP38/TMEM64 family.</text>
</comment>
<evidence type="ECO:0000256" key="5">
    <source>
        <dbReference type="ARBA" id="ARBA00023136"/>
    </source>
</evidence>
<dbReference type="OrthoDB" id="9800167at2"/>
<dbReference type="InterPro" id="IPR032816">
    <property type="entry name" value="VTT_dom"/>
</dbReference>
<dbReference type="PANTHER" id="PTHR12677:SF59">
    <property type="entry name" value="GOLGI APPARATUS MEMBRANE PROTEIN TVP38-RELATED"/>
    <property type="match status" value="1"/>
</dbReference>
<protein>
    <recommendedName>
        <fullName evidence="6">TVP38/TMEM64 family membrane protein</fullName>
    </recommendedName>
</protein>
<evidence type="ECO:0000313" key="9">
    <source>
        <dbReference type="Proteomes" id="UP000029558"/>
    </source>
</evidence>
<keyword evidence="2 6" id="KW-1003">Cell membrane</keyword>
<accession>A0A1L6TFS5</accession>
<feature type="transmembrane region" description="Helical" evidence="6">
    <location>
        <begin position="77"/>
        <end position="103"/>
    </location>
</feature>
<feature type="transmembrane region" description="Helical" evidence="6">
    <location>
        <begin position="162"/>
        <end position="184"/>
    </location>
</feature>
<feature type="domain" description="VTT" evidence="7">
    <location>
        <begin position="65"/>
        <end position="182"/>
    </location>
</feature>
<dbReference type="InterPro" id="IPR015414">
    <property type="entry name" value="TMEM64"/>
</dbReference>
<feature type="transmembrane region" description="Helical" evidence="6">
    <location>
        <begin position="7"/>
        <end position="26"/>
    </location>
</feature>
<dbReference type="GO" id="GO:0005886">
    <property type="term" value="C:plasma membrane"/>
    <property type="evidence" value="ECO:0007669"/>
    <property type="project" value="UniProtKB-SubCell"/>
</dbReference>
<evidence type="ECO:0000256" key="6">
    <source>
        <dbReference type="RuleBase" id="RU366058"/>
    </source>
</evidence>
<gene>
    <name evidence="8" type="ORF">KU39_49</name>
</gene>